<evidence type="ECO:0000256" key="5">
    <source>
        <dbReference type="ARBA" id="ARBA00022723"/>
    </source>
</evidence>
<dbReference type="PANTHER" id="PTHR46300:SF7">
    <property type="entry name" value="P450, PUTATIVE (EUROFUNG)-RELATED"/>
    <property type="match status" value="1"/>
</dbReference>
<reference evidence="11 12" key="1">
    <citation type="submission" date="2014-06" db="EMBL/GenBank/DDBJ databases">
        <authorList>
            <consortium name="DOE Joint Genome Institute"/>
            <person name="Kuo A."/>
            <person name="Kohler A."/>
            <person name="Nagy L.G."/>
            <person name="Floudas D."/>
            <person name="Copeland A."/>
            <person name="Barry K.W."/>
            <person name="Cichocki N."/>
            <person name="Veneault-Fourrey C."/>
            <person name="LaButti K."/>
            <person name="Lindquist E.A."/>
            <person name="Lipzen A."/>
            <person name="Lundell T."/>
            <person name="Morin E."/>
            <person name="Murat C."/>
            <person name="Sun H."/>
            <person name="Tunlid A."/>
            <person name="Henrissat B."/>
            <person name="Grigoriev I.V."/>
            <person name="Hibbett D.S."/>
            <person name="Martin F."/>
            <person name="Nordberg H.P."/>
            <person name="Cantor M.N."/>
            <person name="Hua S.X."/>
        </authorList>
    </citation>
    <scope>NUCLEOTIDE SEQUENCE [LARGE SCALE GENOMIC DNA]</scope>
    <source>
        <strain evidence="11 12">ATCC 200175</strain>
    </source>
</reference>
<dbReference type="InterPro" id="IPR036396">
    <property type="entry name" value="Cyt_P450_sf"/>
</dbReference>
<evidence type="ECO:0000313" key="12">
    <source>
        <dbReference type="Proteomes" id="UP000053647"/>
    </source>
</evidence>
<evidence type="ECO:0000256" key="6">
    <source>
        <dbReference type="ARBA" id="ARBA00023002"/>
    </source>
</evidence>
<dbReference type="EMBL" id="KN819343">
    <property type="protein sequence ID" value="KIJ14474.1"/>
    <property type="molecule type" value="Genomic_DNA"/>
</dbReference>
<keyword evidence="12" id="KW-1185">Reference proteome</keyword>
<feature type="binding site" description="axial binding residue" evidence="9">
    <location>
        <position position="422"/>
    </location>
    <ligand>
        <name>heme</name>
        <dbReference type="ChEBI" id="CHEBI:30413"/>
    </ligand>
    <ligandPart>
        <name>Fe</name>
        <dbReference type="ChEBI" id="CHEBI:18248"/>
    </ligandPart>
</feature>
<dbReference type="SUPFAM" id="SSF48264">
    <property type="entry name" value="Cytochrome P450"/>
    <property type="match status" value="1"/>
</dbReference>
<comment type="similarity">
    <text evidence="3 10">Belongs to the cytochrome P450 family.</text>
</comment>
<dbReference type="PANTHER" id="PTHR46300">
    <property type="entry name" value="P450, PUTATIVE (EUROFUNG)-RELATED-RELATED"/>
    <property type="match status" value="1"/>
</dbReference>
<dbReference type="InterPro" id="IPR017972">
    <property type="entry name" value="Cyt_P450_CS"/>
</dbReference>
<name>A0A0C9SXJ9_PAXIN</name>
<dbReference type="CDD" id="cd11065">
    <property type="entry name" value="CYP64-like"/>
    <property type="match status" value="1"/>
</dbReference>
<sequence length="469" mass="52881">TFVLRAWGKRARRNGLPLPPGPRGLPLIGSVFDLNMAAPWLTYEQWGKQYGDLVYSRMLGREFIIINNARVAHDLLDQRATIYSDRPHISMNKDLGVDFNSGFLSYGNEWKHHRKMFNVALNKRVILQYRTVTLQKVHQLLENLLNTPNGYDKHFYTLSVAIVMAVTYGYDVVPNNDPFVTQVEQFLNLVLALFLPERAALFDTFPFLAHIPSWLPGGQYKKRAAECRALVVDVLNGPVTYVKDNMAAGTARKSLVYDLFEKEDGRADEETIKAIATTVFLGGAETSSSTLLVFLLAMVLNPNVQSKAQEEIDRVVGSGRLPNFDDRPNLPYVEGVYLETLRWRPALPLAVPHMTSTSDVYEGMYIPKGKFPLSSYDEMAIAHDERRFPEPMAFKPERHLTPDGTLAEGISYHAFSFGRRICPGMHMAEQTVWAAIVFVLATFRIAKAKNEFGEEIDVNPGFTNGLARC</sequence>
<evidence type="ECO:0000256" key="1">
    <source>
        <dbReference type="ARBA" id="ARBA00001971"/>
    </source>
</evidence>
<keyword evidence="5 9" id="KW-0479">Metal-binding</keyword>
<keyword evidence="4 9" id="KW-0349">Heme</keyword>
<organism evidence="11 12">
    <name type="scientific">Paxillus involutus ATCC 200175</name>
    <dbReference type="NCBI Taxonomy" id="664439"/>
    <lineage>
        <taxon>Eukaryota</taxon>
        <taxon>Fungi</taxon>
        <taxon>Dikarya</taxon>
        <taxon>Basidiomycota</taxon>
        <taxon>Agaricomycotina</taxon>
        <taxon>Agaricomycetes</taxon>
        <taxon>Agaricomycetidae</taxon>
        <taxon>Boletales</taxon>
        <taxon>Paxilineae</taxon>
        <taxon>Paxillaceae</taxon>
        <taxon>Paxillus</taxon>
    </lineage>
</organism>
<dbReference type="GO" id="GO:0020037">
    <property type="term" value="F:heme binding"/>
    <property type="evidence" value="ECO:0007669"/>
    <property type="project" value="InterPro"/>
</dbReference>
<evidence type="ECO:0000256" key="9">
    <source>
        <dbReference type="PIRSR" id="PIRSR602401-1"/>
    </source>
</evidence>
<evidence type="ECO:0000256" key="3">
    <source>
        <dbReference type="ARBA" id="ARBA00010617"/>
    </source>
</evidence>
<dbReference type="PROSITE" id="PS00086">
    <property type="entry name" value="CYTOCHROME_P450"/>
    <property type="match status" value="1"/>
</dbReference>
<comment type="cofactor">
    <cofactor evidence="1 9">
        <name>heme</name>
        <dbReference type="ChEBI" id="CHEBI:30413"/>
    </cofactor>
</comment>
<dbReference type="AlphaFoldDB" id="A0A0C9SXJ9"/>
<keyword evidence="7 9" id="KW-0408">Iron</keyword>
<keyword evidence="6 10" id="KW-0560">Oxidoreductase</keyword>
<accession>A0A0C9SXJ9</accession>
<evidence type="ECO:0008006" key="13">
    <source>
        <dbReference type="Google" id="ProtNLM"/>
    </source>
</evidence>
<feature type="non-terminal residue" evidence="11">
    <location>
        <position position="469"/>
    </location>
</feature>
<dbReference type="InterPro" id="IPR002401">
    <property type="entry name" value="Cyt_P450_E_grp-I"/>
</dbReference>
<evidence type="ECO:0000256" key="2">
    <source>
        <dbReference type="ARBA" id="ARBA00005179"/>
    </source>
</evidence>
<protein>
    <recommendedName>
        <fullName evidence="13">Cytochrome P450</fullName>
    </recommendedName>
</protein>
<dbReference type="GO" id="GO:0016705">
    <property type="term" value="F:oxidoreductase activity, acting on paired donors, with incorporation or reduction of molecular oxygen"/>
    <property type="evidence" value="ECO:0007669"/>
    <property type="project" value="InterPro"/>
</dbReference>
<dbReference type="PRINTS" id="PR00463">
    <property type="entry name" value="EP450I"/>
</dbReference>
<dbReference type="HOGENOM" id="CLU_001570_2_3_1"/>
<dbReference type="InterPro" id="IPR050364">
    <property type="entry name" value="Cytochrome_P450_fung"/>
</dbReference>
<dbReference type="Gene3D" id="1.10.630.10">
    <property type="entry name" value="Cytochrome P450"/>
    <property type="match status" value="1"/>
</dbReference>
<dbReference type="OrthoDB" id="2789670at2759"/>
<reference evidence="12" key="2">
    <citation type="submission" date="2015-01" db="EMBL/GenBank/DDBJ databases">
        <title>Evolutionary Origins and Diversification of the Mycorrhizal Mutualists.</title>
        <authorList>
            <consortium name="DOE Joint Genome Institute"/>
            <consortium name="Mycorrhizal Genomics Consortium"/>
            <person name="Kohler A."/>
            <person name="Kuo A."/>
            <person name="Nagy L.G."/>
            <person name="Floudas D."/>
            <person name="Copeland A."/>
            <person name="Barry K.W."/>
            <person name="Cichocki N."/>
            <person name="Veneault-Fourrey C."/>
            <person name="LaButti K."/>
            <person name="Lindquist E.A."/>
            <person name="Lipzen A."/>
            <person name="Lundell T."/>
            <person name="Morin E."/>
            <person name="Murat C."/>
            <person name="Riley R."/>
            <person name="Ohm R."/>
            <person name="Sun H."/>
            <person name="Tunlid A."/>
            <person name="Henrissat B."/>
            <person name="Grigoriev I.V."/>
            <person name="Hibbett D.S."/>
            <person name="Martin F."/>
        </authorList>
    </citation>
    <scope>NUCLEOTIDE SEQUENCE [LARGE SCALE GENOMIC DNA]</scope>
    <source>
        <strain evidence="12">ATCC 200175</strain>
    </source>
</reference>
<dbReference type="Proteomes" id="UP000053647">
    <property type="component" value="Unassembled WGS sequence"/>
</dbReference>
<comment type="pathway">
    <text evidence="2">Secondary metabolite biosynthesis.</text>
</comment>
<evidence type="ECO:0000256" key="4">
    <source>
        <dbReference type="ARBA" id="ARBA00022617"/>
    </source>
</evidence>
<dbReference type="GO" id="GO:0005506">
    <property type="term" value="F:iron ion binding"/>
    <property type="evidence" value="ECO:0007669"/>
    <property type="project" value="InterPro"/>
</dbReference>
<dbReference type="Pfam" id="PF00067">
    <property type="entry name" value="p450"/>
    <property type="match status" value="1"/>
</dbReference>
<dbReference type="InterPro" id="IPR001128">
    <property type="entry name" value="Cyt_P450"/>
</dbReference>
<feature type="non-terminal residue" evidence="11">
    <location>
        <position position="1"/>
    </location>
</feature>
<evidence type="ECO:0000256" key="10">
    <source>
        <dbReference type="RuleBase" id="RU000461"/>
    </source>
</evidence>
<evidence type="ECO:0000313" key="11">
    <source>
        <dbReference type="EMBL" id="KIJ14474.1"/>
    </source>
</evidence>
<proteinExistence type="inferred from homology"/>
<evidence type="ECO:0000256" key="8">
    <source>
        <dbReference type="ARBA" id="ARBA00023033"/>
    </source>
</evidence>
<evidence type="ECO:0000256" key="7">
    <source>
        <dbReference type="ARBA" id="ARBA00023004"/>
    </source>
</evidence>
<keyword evidence="8 10" id="KW-0503">Monooxygenase</keyword>
<dbReference type="GO" id="GO:0004497">
    <property type="term" value="F:monooxygenase activity"/>
    <property type="evidence" value="ECO:0007669"/>
    <property type="project" value="UniProtKB-KW"/>
</dbReference>
<gene>
    <name evidence="11" type="ORF">PAXINDRAFT_24300</name>
</gene>